<accession>A0ABN4YTZ5</accession>
<keyword evidence="2" id="KW-1185">Reference proteome</keyword>
<proteinExistence type="predicted"/>
<organism evidence="1 2">
    <name type="scientific">Sporosarcina ureae</name>
    <dbReference type="NCBI Taxonomy" id="1571"/>
    <lineage>
        <taxon>Bacteria</taxon>
        <taxon>Bacillati</taxon>
        <taxon>Bacillota</taxon>
        <taxon>Bacilli</taxon>
        <taxon>Bacillales</taxon>
        <taxon>Caryophanaceae</taxon>
        <taxon>Sporosarcina</taxon>
    </lineage>
</organism>
<evidence type="ECO:0008006" key="3">
    <source>
        <dbReference type="Google" id="ProtNLM"/>
    </source>
</evidence>
<evidence type="ECO:0000313" key="1">
    <source>
        <dbReference type="EMBL" id="ARF14794.1"/>
    </source>
</evidence>
<gene>
    <name evidence="1" type="ORF">SporoS204_11930</name>
</gene>
<dbReference type="Gene3D" id="3.40.50.300">
    <property type="entry name" value="P-loop containing nucleotide triphosphate hydrolases"/>
    <property type="match status" value="1"/>
</dbReference>
<dbReference type="SUPFAM" id="SSF52540">
    <property type="entry name" value="P-loop containing nucleoside triphosphate hydrolases"/>
    <property type="match status" value="1"/>
</dbReference>
<protein>
    <recommendedName>
        <fullName evidence="3">Nucleotide kinase</fullName>
    </recommendedName>
</protein>
<dbReference type="InterPro" id="IPR027417">
    <property type="entry name" value="P-loop_NTPase"/>
</dbReference>
<reference evidence="1 2" key="1">
    <citation type="submission" date="2016-04" db="EMBL/GenBank/DDBJ databases">
        <title>Comparative Genomics and Epigenetics of Sporosarcina ureae.</title>
        <authorList>
            <person name="Oliver A.S."/>
            <person name="Cooper K.K."/>
        </authorList>
    </citation>
    <scope>NUCLEOTIDE SEQUENCE [LARGE SCALE GENOMIC DNA]</scope>
    <source>
        <strain evidence="1 2">S204</strain>
    </source>
</reference>
<dbReference type="Proteomes" id="UP000192486">
    <property type="component" value="Chromosome"/>
</dbReference>
<dbReference type="EMBL" id="CP015108">
    <property type="protein sequence ID" value="ARF14794.1"/>
    <property type="molecule type" value="Genomic_DNA"/>
</dbReference>
<evidence type="ECO:0000313" key="2">
    <source>
        <dbReference type="Proteomes" id="UP000192486"/>
    </source>
</evidence>
<name>A0ABN4YTZ5_SPOUR</name>
<sequence>MLFLFAYTYNEMKKERVVNIYGHITEYMGTAYTGQGVQHKYEELLAESKKTIFLKCLPTHSLSQVLNDLAVYFVNRGYSVDRFMNPGHVDKTNAIYVKGLELFILQASHPISFEPTDLGKRHKVFCFYDVYHQDQLLGQHDEVSALLKQERTHFDQSLKELKRAKAIHDEWEAVNIARMDWARHEEITEELKQELFGTIELTKLAHVSHRIIGSLSAGSAHDFIPSITKRTKRRLLIKGLPGTGKSTMMRALGDEAQRRGLDVLYGWCGLDPASIDLVLFPELSVCLFDSTQPHAYDAESPRDELVDIVPLCAEDEEAEKQIDTIRRRYQTVIGEAGRQMQVAVQSQNSARIQMDRALNVEVFEKKLQDLYAFIKAFEEK</sequence>